<dbReference type="EMBL" id="CM047580">
    <property type="protein sequence ID" value="KAI9922423.1"/>
    <property type="molecule type" value="Genomic_DNA"/>
</dbReference>
<accession>A0ACC0WWD2</accession>
<reference evidence="1 2" key="1">
    <citation type="journal article" date="2022" name="bioRxiv">
        <title>The genome of the oomycete Peronosclerospora sorghi, a cosmopolitan pathogen of maize and sorghum, is inflated with dispersed pseudogenes.</title>
        <authorList>
            <person name="Fletcher K."/>
            <person name="Martin F."/>
            <person name="Isakeit T."/>
            <person name="Cavanaugh K."/>
            <person name="Magill C."/>
            <person name="Michelmore R."/>
        </authorList>
    </citation>
    <scope>NUCLEOTIDE SEQUENCE [LARGE SCALE GENOMIC DNA]</scope>
    <source>
        <strain evidence="1">P6</strain>
    </source>
</reference>
<evidence type="ECO:0000313" key="2">
    <source>
        <dbReference type="Proteomes" id="UP001163321"/>
    </source>
</evidence>
<dbReference type="Proteomes" id="UP001163321">
    <property type="component" value="Chromosome 1"/>
</dbReference>
<protein>
    <submittedName>
        <fullName evidence="1">Uncharacterized protein</fullName>
    </submittedName>
</protein>
<comment type="caution">
    <text evidence="1">The sequence shown here is derived from an EMBL/GenBank/DDBJ whole genome shotgun (WGS) entry which is preliminary data.</text>
</comment>
<gene>
    <name evidence="1" type="ORF">PsorP6_000915</name>
</gene>
<keyword evidence="2" id="KW-1185">Reference proteome</keyword>
<sequence length="229" mass="25860">MAELPVRDNPMLGSPVKESRHWQIAHPLKSLPKAASVDDVAAATTAAASAACAMFDPKSLKSQWSIHDVKFTFAYLILDHVVSSPYNMQRCQILSTDEKLSRGDLLRPSATYTYLTPDLWEQHAFGPSPTRNTRTFWQRLRLKSKSMSSKGREAAVHSVVNSLNDPKECKVYKVITRGRKAWTSSATMQRCRPHFVLMVAREKRRGDATVRRCRPYAAVIQRKLVALFS</sequence>
<proteinExistence type="predicted"/>
<organism evidence="1 2">
    <name type="scientific">Peronosclerospora sorghi</name>
    <dbReference type="NCBI Taxonomy" id="230839"/>
    <lineage>
        <taxon>Eukaryota</taxon>
        <taxon>Sar</taxon>
        <taxon>Stramenopiles</taxon>
        <taxon>Oomycota</taxon>
        <taxon>Peronosporomycetes</taxon>
        <taxon>Peronosporales</taxon>
        <taxon>Peronosporaceae</taxon>
        <taxon>Peronosclerospora</taxon>
    </lineage>
</organism>
<name>A0ACC0WWD2_9STRA</name>
<evidence type="ECO:0000313" key="1">
    <source>
        <dbReference type="EMBL" id="KAI9922423.1"/>
    </source>
</evidence>